<dbReference type="InterPro" id="IPR001810">
    <property type="entry name" value="F-box_dom"/>
</dbReference>
<dbReference type="SUPFAM" id="SSF117281">
    <property type="entry name" value="Kelch motif"/>
    <property type="match status" value="1"/>
</dbReference>
<evidence type="ECO:0000313" key="3">
    <source>
        <dbReference type="Proteomes" id="UP000029121"/>
    </source>
</evidence>
<dbReference type="STRING" id="81985.R0GS64"/>
<evidence type="ECO:0000259" key="1">
    <source>
        <dbReference type="PROSITE" id="PS50181"/>
    </source>
</evidence>
<dbReference type="PANTHER" id="PTHR24414:SF184">
    <property type="entry name" value="GALACTOSE OXIDASE_KELCH REPEAT SUPERFAMILY PROTEIN"/>
    <property type="match status" value="1"/>
</dbReference>
<accession>R0GS64</accession>
<dbReference type="CDD" id="cd22152">
    <property type="entry name" value="F-box_AtAFR-like"/>
    <property type="match status" value="1"/>
</dbReference>
<dbReference type="SMART" id="SM00256">
    <property type="entry name" value="FBOX"/>
    <property type="match status" value="1"/>
</dbReference>
<dbReference type="InterPro" id="IPR015915">
    <property type="entry name" value="Kelch-typ_b-propeller"/>
</dbReference>
<dbReference type="Proteomes" id="UP000029121">
    <property type="component" value="Unassembled WGS sequence"/>
</dbReference>
<dbReference type="InterPro" id="IPR036047">
    <property type="entry name" value="F-box-like_dom_sf"/>
</dbReference>
<dbReference type="PROSITE" id="PS50181">
    <property type="entry name" value="FBOX"/>
    <property type="match status" value="1"/>
</dbReference>
<reference evidence="3" key="1">
    <citation type="journal article" date="2013" name="Nat. Genet.">
        <title>The Capsella rubella genome and the genomic consequences of rapid mating system evolution.</title>
        <authorList>
            <person name="Slotte T."/>
            <person name="Hazzouri K.M."/>
            <person name="Agren J.A."/>
            <person name="Koenig D."/>
            <person name="Maumus F."/>
            <person name="Guo Y.L."/>
            <person name="Steige K."/>
            <person name="Platts A.E."/>
            <person name="Escobar J.S."/>
            <person name="Newman L.K."/>
            <person name="Wang W."/>
            <person name="Mandakova T."/>
            <person name="Vello E."/>
            <person name="Smith L.M."/>
            <person name="Henz S.R."/>
            <person name="Steffen J."/>
            <person name="Takuno S."/>
            <person name="Brandvain Y."/>
            <person name="Coop G."/>
            <person name="Andolfatto P."/>
            <person name="Hu T.T."/>
            <person name="Blanchette M."/>
            <person name="Clark R.M."/>
            <person name="Quesneville H."/>
            <person name="Nordborg M."/>
            <person name="Gaut B.S."/>
            <person name="Lysak M.A."/>
            <person name="Jenkins J."/>
            <person name="Grimwood J."/>
            <person name="Chapman J."/>
            <person name="Prochnik S."/>
            <person name="Shu S."/>
            <person name="Rokhsar D."/>
            <person name="Schmutz J."/>
            <person name="Weigel D."/>
            <person name="Wright S.I."/>
        </authorList>
    </citation>
    <scope>NUCLEOTIDE SEQUENCE [LARGE SCALE GENOMIC DNA]</scope>
    <source>
        <strain evidence="3">cv. Monte Gargano</strain>
    </source>
</reference>
<name>R0GS64_9BRAS</name>
<dbReference type="AlphaFoldDB" id="R0GS64"/>
<dbReference type="PANTHER" id="PTHR24414">
    <property type="entry name" value="F-BOX/KELCH-REPEAT PROTEIN SKIP4"/>
    <property type="match status" value="1"/>
</dbReference>
<dbReference type="InterPro" id="IPR057499">
    <property type="entry name" value="Kelch_FKB95"/>
</dbReference>
<dbReference type="SUPFAM" id="SSF81383">
    <property type="entry name" value="F-box domain"/>
    <property type="match status" value="1"/>
</dbReference>
<dbReference type="EMBL" id="KB870810">
    <property type="protein sequence ID" value="EOA19729.1"/>
    <property type="molecule type" value="Genomic_DNA"/>
</dbReference>
<dbReference type="eggNOG" id="KOG1072">
    <property type="taxonomic scope" value="Eukaryota"/>
</dbReference>
<protein>
    <recommendedName>
        <fullName evidence="1">F-box domain-containing protein</fullName>
    </recommendedName>
</protein>
<sequence length="351" mass="41401">MITSLPDDIIVDIIAHVSRWDYPNLCLVSKYFRSLVSSCELYRRRSLLGCTEACIYSALLDYETNRYHLYVLRRRLKGNNVNSCSFVRIASLPPMPFQASYVSVGSKIYVLSGFSRSGSFSIDCTSHTVQPFSENPHGPKARKLLDVIDKKIFVMGSVFEHDLANLMKVMLVFNTETQTWEPEMTTKPSKELRRFWYDNVVIAGKMYVRDSRFDESFVYEPKEDKWEPDEILNSNKWYRGCVLDDLLYYYDPYENKLRVYDSKHKCWEVVKGLEEFFPHTAFKWSDTVTYGWRRLAVFFIKGEDRSTIRKEIWCAQIAIERRQGHIWGKLESYDLVFDSYFRFNKTLPVLV</sequence>
<dbReference type="KEGG" id="crb:17884070"/>
<keyword evidence="3" id="KW-1185">Reference proteome</keyword>
<evidence type="ECO:0000313" key="2">
    <source>
        <dbReference type="EMBL" id="EOA19729.1"/>
    </source>
</evidence>
<organism evidence="2 3">
    <name type="scientific">Capsella rubella</name>
    <dbReference type="NCBI Taxonomy" id="81985"/>
    <lineage>
        <taxon>Eukaryota</taxon>
        <taxon>Viridiplantae</taxon>
        <taxon>Streptophyta</taxon>
        <taxon>Embryophyta</taxon>
        <taxon>Tracheophyta</taxon>
        <taxon>Spermatophyta</taxon>
        <taxon>Magnoliopsida</taxon>
        <taxon>eudicotyledons</taxon>
        <taxon>Gunneridae</taxon>
        <taxon>Pentapetalae</taxon>
        <taxon>rosids</taxon>
        <taxon>malvids</taxon>
        <taxon>Brassicales</taxon>
        <taxon>Brassicaceae</taxon>
        <taxon>Camelineae</taxon>
        <taxon>Capsella</taxon>
    </lineage>
</organism>
<dbReference type="Pfam" id="PF25210">
    <property type="entry name" value="Kelch_FKB95"/>
    <property type="match status" value="1"/>
</dbReference>
<gene>
    <name evidence="2" type="ORF">CARUB_v10003779mg</name>
</gene>
<dbReference type="Pfam" id="PF00646">
    <property type="entry name" value="F-box"/>
    <property type="match status" value="1"/>
</dbReference>
<dbReference type="OrthoDB" id="1090235at2759"/>
<proteinExistence type="predicted"/>
<dbReference type="InterPro" id="IPR050354">
    <property type="entry name" value="F-box/kelch-repeat_ARATH"/>
</dbReference>
<feature type="domain" description="F-box" evidence="1">
    <location>
        <begin position="1"/>
        <end position="45"/>
    </location>
</feature>
<dbReference type="Gene3D" id="2.120.10.80">
    <property type="entry name" value="Kelch-type beta propeller"/>
    <property type="match status" value="1"/>
</dbReference>